<comment type="catalytic activity">
    <reaction evidence="16 17">
        <text>a ubiquinone + NADH + 5 H(+)(in) = a ubiquinol + NAD(+) + 4 H(+)(out)</text>
        <dbReference type="Rhea" id="RHEA:29091"/>
        <dbReference type="Rhea" id="RHEA-COMP:9565"/>
        <dbReference type="Rhea" id="RHEA-COMP:9566"/>
        <dbReference type="ChEBI" id="CHEBI:15378"/>
        <dbReference type="ChEBI" id="CHEBI:16389"/>
        <dbReference type="ChEBI" id="CHEBI:17976"/>
        <dbReference type="ChEBI" id="CHEBI:57540"/>
        <dbReference type="ChEBI" id="CHEBI:57945"/>
        <dbReference type="EC" id="7.1.1.2"/>
    </reaction>
</comment>
<feature type="domain" description="NADH:ubiquinone oxidoreductase chain 4 N-terminal" evidence="19">
    <location>
        <begin position="1"/>
        <end position="110"/>
    </location>
</feature>
<evidence type="ECO:0000256" key="13">
    <source>
        <dbReference type="ARBA" id="ARBA00023075"/>
    </source>
</evidence>
<dbReference type="CTD" id="4538"/>
<evidence type="ECO:0000256" key="1">
    <source>
        <dbReference type="ARBA" id="ARBA00003257"/>
    </source>
</evidence>
<dbReference type="GO" id="GO:0031966">
    <property type="term" value="C:mitochondrial membrane"/>
    <property type="evidence" value="ECO:0007669"/>
    <property type="project" value="UniProtKB-SubCell"/>
</dbReference>
<evidence type="ECO:0000256" key="17">
    <source>
        <dbReference type="RuleBase" id="RU003297"/>
    </source>
</evidence>
<feature type="transmembrane region" description="Helical" evidence="17">
    <location>
        <begin position="62"/>
        <end position="82"/>
    </location>
</feature>
<evidence type="ECO:0000256" key="5">
    <source>
        <dbReference type="ARBA" id="ARBA00021006"/>
    </source>
</evidence>
<keyword evidence="13 17" id="KW-0830">Ubiquinone</keyword>
<dbReference type="GO" id="GO:0042773">
    <property type="term" value="P:ATP synthesis coupled electron transport"/>
    <property type="evidence" value="ECO:0007669"/>
    <property type="project" value="InterPro"/>
</dbReference>
<feature type="domain" description="NADH:quinone oxidoreductase/Mrp antiporter transmembrane" evidence="18">
    <location>
        <begin position="113"/>
        <end position="403"/>
    </location>
</feature>
<dbReference type="InterPro" id="IPR001750">
    <property type="entry name" value="ND/Mrp_TM"/>
</dbReference>
<feature type="transmembrane region" description="Helical" evidence="17">
    <location>
        <begin position="394"/>
        <end position="415"/>
    </location>
</feature>
<feature type="transmembrane region" description="Helical" evidence="17">
    <location>
        <begin position="312"/>
        <end position="331"/>
    </location>
</feature>
<dbReference type="EC" id="7.1.1.2" evidence="4 17"/>
<feature type="transmembrane region" description="Helical" evidence="17">
    <location>
        <begin position="229"/>
        <end position="252"/>
    </location>
</feature>
<dbReference type="Pfam" id="PF00361">
    <property type="entry name" value="Proton_antipo_M"/>
    <property type="match status" value="1"/>
</dbReference>
<evidence type="ECO:0000256" key="4">
    <source>
        <dbReference type="ARBA" id="ARBA00012944"/>
    </source>
</evidence>
<feature type="transmembrane region" description="Helical" evidence="17">
    <location>
        <begin position="436"/>
        <end position="455"/>
    </location>
</feature>
<protein>
    <recommendedName>
        <fullName evidence="5 17">NADH-ubiquinone oxidoreductase chain 4</fullName>
        <ecNumber evidence="4 17">7.1.1.2</ecNumber>
    </recommendedName>
</protein>
<evidence type="ECO:0000313" key="20">
    <source>
        <dbReference type="EMBL" id="BAH70391.1"/>
    </source>
</evidence>
<feature type="transmembrane region" description="Helical" evidence="17">
    <location>
        <begin position="194"/>
        <end position="217"/>
    </location>
</feature>
<dbReference type="GO" id="GO:0008137">
    <property type="term" value="F:NADH dehydrogenase (ubiquinone) activity"/>
    <property type="evidence" value="ECO:0007669"/>
    <property type="project" value="UniProtKB-UniRule"/>
</dbReference>
<dbReference type="GeneID" id="7996551"/>
<organism evidence="20">
    <name type="scientific">Basiliscus vittatus</name>
    <name type="common">Brown basilisk</name>
    <dbReference type="NCBI Taxonomy" id="211979"/>
    <lineage>
        <taxon>Eukaryota</taxon>
        <taxon>Metazoa</taxon>
        <taxon>Chordata</taxon>
        <taxon>Craniata</taxon>
        <taxon>Vertebrata</taxon>
        <taxon>Euteleostomi</taxon>
        <taxon>Lepidosauria</taxon>
        <taxon>Squamata</taxon>
        <taxon>Bifurcata</taxon>
        <taxon>Unidentata</taxon>
        <taxon>Episquamata</taxon>
        <taxon>Toxicofera</taxon>
        <taxon>Iguania</taxon>
        <taxon>Iguanidae</taxon>
        <taxon>Corytophaninae</taxon>
        <taxon>Basiliscus</taxon>
    </lineage>
</organism>
<dbReference type="NCBIfam" id="TIGR01972">
    <property type="entry name" value="NDH_I_M"/>
    <property type="match status" value="1"/>
</dbReference>
<comment type="subcellular location">
    <subcellularLocation>
        <location evidence="2 17">Mitochondrion membrane</location>
        <topology evidence="2 17">Multi-pass membrane protein</topology>
    </subcellularLocation>
</comment>
<name>C4T871_BASVI</name>
<comment type="function">
    <text evidence="17">Core subunit of the mitochondrial membrane respiratory chain NADH dehydrogenase (Complex I) which catalyzes electron transfer from NADH through the respiratory chain, using ubiquinone as an electron acceptor. Essential for the catalytic activity and assembly of complex I.</text>
</comment>
<keyword evidence="6 17" id="KW-0813">Transport</keyword>
<feature type="transmembrane region" description="Helical" evidence="17">
    <location>
        <begin position="343"/>
        <end position="362"/>
    </location>
</feature>
<dbReference type="Pfam" id="PF01059">
    <property type="entry name" value="Oxidored_q5_N"/>
    <property type="match status" value="1"/>
</dbReference>
<evidence type="ECO:0000256" key="2">
    <source>
        <dbReference type="ARBA" id="ARBA00004225"/>
    </source>
</evidence>
<comment type="function">
    <text evidence="1">Core subunit of the mitochondrial membrane respiratory chain NADH dehydrogenase (Complex I) that is believed to belong to the minimal assembly required for catalysis. Complex I functions in the transfer of electrons from NADH to the respiratory chain. The immediate electron acceptor for the enzyme is believed to be ubiquinone.</text>
</comment>
<dbReference type="GO" id="GO:0003954">
    <property type="term" value="F:NADH dehydrogenase activity"/>
    <property type="evidence" value="ECO:0007669"/>
    <property type="project" value="TreeGrafter"/>
</dbReference>
<feature type="transmembrane region" description="Helical" evidence="17">
    <location>
        <begin position="146"/>
        <end position="170"/>
    </location>
</feature>
<evidence type="ECO:0000256" key="10">
    <source>
        <dbReference type="ARBA" id="ARBA00022982"/>
    </source>
</evidence>
<geneLocation type="mitochondrion" evidence="20"/>
<dbReference type="InterPro" id="IPR000260">
    <property type="entry name" value="NADH4_N"/>
</dbReference>
<keyword evidence="12 17" id="KW-0520">NAD</keyword>
<keyword evidence="10 17" id="KW-0249">Electron transport</keyword>
<feature type="transmembrane region" description="Helical" evidence="17">
    <location>
        <begin position="286"/>
        <end position="306"/>
    </location>
</feature>
<reference evidence="20" key="1">
    <citation type="journal article" date="2009" name="Gene">
        <title>Mitogenomic perspectives into iguanid phylogeny and biogeography: Gondwanan vicariance for the origin of Madagascan oplurines.</title>
        <authorList>
            <person name="Okajima Y."/>
            <person name="Kumazawa Y."/>
        </authorList>
    </citation>
    <scope>NUCLEOTIDE SEQUENCE</scope>
</reference>
<comment type="similarity">
    <text evidence="3 17">Belongs to the complex I subunit 4 family.</text>
</comment>
<keyword evidence="8 17" id="KW-0812">Transmembrane</keyword>
<dbReference type="GO" id="GO:0015990">
    <property type="term" value="P:electron transport coupled proton transport"/>
    <property type="evidence" value="ECO:0007669"/>
    <property type="project" value="TreeGrafter"/>
</dbReference>
<keyword evidence="9" id="KW-1278">Translocase</keyword>
<dbReference type="PRINTS" id="PR01437">
    <property type="entry name" value="NUOXDRDTASE4"/>
</dbReference>
<evidence type="ECO:0000259" key="19">
    <source>
        <dbReference type="Pfam" id="PF01059"/>
    </source>
</evidence>
<evidence type="ECO:0000256" key="3">
    <source>
        <dbReference type="ARBA" id="ARBA00009025"/>
    </source>
</evidence>
<proteinExistence type="inferred from homology"/>
<dbReference type="PANTHER" id="PTHR43507">
    <property type="entry name" value="NADH-UBIQUINONE OXIDOREDUCTASE CHAIN 4"/>
    <property type="match status" value="1"/>
</dbReference>
<dbReference type="InterPro" id="IPR010227">
    <property type="entry name" value="NADH_Q_OxRdtase_chainM/4"/>
</dbReference>
<keyword evidence="15 17" id="KW-0472">Membrane</keyword>
<evidence type="ECO:0000256" key="8">
    <source>
        <dbReference type="ARBA" id="ARBA00022692"/>
    </source>
</evidence>
<dbReference type="InterPro" id="IPR003918">
    <property type="entry name" value="NADH_UbQ_OxRdtase"/>
</dbReference>
<keyword evidence="11 17" id="KW-1133">Transmembrane helix</keyword>
<keyword evidence="7 17" id="KW-0679">Respiratory chain</keyword>
<feature type="transmembrane region" description="Helical" evidence="17">
    <location>
        <begin position="21"/>
        <end position="42"/>
    </location>
</feature>
<evidence type="ECO:0000256" key="7">
    <source>
        <dbReference type="ARBA" id="ARBA00022660"/>
    </source>
</evidence>
<evidence type="ECO:0000256" key="6">
    <source>
        <dbReference type="ARBA" id="ARBA00022448"/>
    </source>
</evidence>
<evidence type="ECO:0000256" key="14">
    <source>
        <dbReference type="ARBA" id="ARBA00023128"/>
    </source>
</evidence>
<dbReference type="RefSeq" id="YP_002970856.1">
    <property type="nucleotide sequence ID" value="NC_012829.1"/>
</dbReference>
<evidence type="ECO:0000259" key="18">
    <source>
        <dbReference type="Pfam" id="PF00361"/>
    </source>
</evidence>
<keyword evidence="14 17" id="KW-0496">Mitochondrion</keyword>
<dbReference type="PANTHER" id="PTHR43507:SF20">
    <property type="entry name" value="NADH-UBIQUINONE OXIDOREDUCTASE CHAIN 4"/>
    <property type="match status" value="1"/>
</dbReference>
<evidence type="ECO:0000256" key="9">
    <source>
        <dbReference type="ARBA" id="ARBA00022967"/>
    </source>
</evidence>
<dbReference type="EMBL" id="AB218883">
    <property type="protein sequence ID" value="BAH70391.1"/>
    <property type="molecule type" value="Genomic_DNA"/>
</dbReference>
<sequence length="460" mass="51747">MLKIILPTIMLIPATLLTKPHHMFTMFTANSLLLALVSLSWLKPTMIAKTTFLNQWMGVDQFSAPLLALSCWLLPLMVMASQNHLNSEPIYRKRTFLVTLSFLQTFIILTFSATNLIMFYIMFEATLIPTLILITRWGNQAERLNAGIYFLFYTLASSLPLLISILFMNIKNNHSSILLLQLTQPQLMTTWSNYMLWTACLLAFMVKMPLYGLHLWLPKAHVEAPIAGSMVLAAILLKLGGYGIIRITILLAPLTPKLYYPFMILALWGIVMTSAICMRQTDLKSLIAYSSVSHMGLVITACLIQTPWSMTGALVLMIAHGLTSSMLFCLANTNYERTHSRTLLLARGFQIILPLMTTWWLLANLTNMALPPTINLMGELTIITSLFNWSSTTILLTGLGTLLTAIYSLHMFLTTQRNKLTSHIIINNPTHTREHLLMAFHIIPLLMLTMKPALISGTLV</sequence>
<gene>
    <name evidence="20" type="primary">ND4</name>
</gene>
<dbReference type="AlphaFoldDB" id="C4T871"/>
<evidence type="ECO:0000256" key="11">
    <source>
        <dbReference type="ARBA" id="ARBA00022989"/>
    </source>
</evidence>
<evidence type="ECO:0000256" key="16">
    <source>
        <dbReference type="ARBA" id="ARBA00049551"/>
    </source>
</evidence>
<accession>C4T871</accession>
<evidence type="ECO:0000256" key="15">
    <source>
        <dbReference type="ARBA" id="ARBA00023136"/>
    </source>
</evidence>
<dbReference type="GO" id="GO:0048039">
    <property type="term" value="F:ubiquinone binding"/>
    <property type="evidence" value="ECO:0007669"/>
    <property type="project" value="TreeGrafter"/>
</dbReference>
<feature type="transmembrane region" description="Helical" evidence="17">
    <location>
        <begin position="258"/>
        <end position="277"/>
    </location>
</feature>
<evidence type="ECO:0000256" key="12">
    <source>
        <dbReference type="ARBA" id="ARBA00023027"/>
    </source>
</evidence>